<gene>
    <name evidence="2" type="ORF">ACFOGI_02980</name>
</gene>
<feature type="transmembrane region" description="Helical" evidence="1">
    <location>
        <begin position="5"/>
        <end position="22"/>
    </location>
</feature>
<dbReference type="EMBL" id="JBHRSA010000005">
    <property type="protein sequence ID" value="MFC3039211.1"/>
    <property type="molecule type" value="Genomic_DNA"/>
</dbReference>
<evidence type="ECO:0000313" key="3">
    <source>
        <dbReference type="Proteomes" id="UP001595279"/>
    </source>
</evidence>
<accession>A0ABV7CS85</accession>
<keyword evidence="1" id="KW-0472">Membrane</keyword>
<evidence type="ECO:0000313" key="2">
    <source>
        <dbReference type="EMBL" id="MFC3039211.1"/>
    </source>
</evidence>
<keyword evidence="3" id="KW-1185">Reference proteome</keyword>
<evidence type="ECO:0000256" key="1">
    <source>
        <dbReference type="SAM" id="Phobius"/>
    </source>
</evidence>
<reference evidence="3" key="1">
    <citation type="journal article" date="2019" name="Int. J. Syst. Evol. Microbiol.">
        <title>The Global Catalogue of Microorganisms (GCM) 10K type strain sequencing project: providing services to taxonomists for standard genome sequencing and annotation.</title>
        <authorList>
            <consortium name="The Broad Institute Genomics Platform"/>
            <consortium name="The Broad Institute Genome Sequencing Center for Infectious Disease"/>
            <person name="Wu L."/>
            <person name="Ma J."/>
        </authorList>
    </citation>
    <scope>NUCLEOTIDE SEQUENCE [LARGE SCALE GENOMIC DNA]</scope>
    <source>
        <strain evidence="3">KCTC 13128</strain>
    </source>
</reference>
<proteinExistence type="predicted"/>
<comment type="caution">
    <text evidence="2">The sequence shown here is derived from an EMBL/GenBank/DDBJ whole genome shotgun (WGS) entry which is preliminary data.</text>
</comment>
<protein>
    <submittedName>
        <fullName evidence="2">Uncharacterized protein</fullName>
    </submittedName>
</protein>
<dbReference type="RefSeq" id="WP_390268191.1">
    <property type="nucleotide sequence ID" value="NZ_JBHRSA010000005.1"/>
</dbReference>
<organism evidence="2 3">
    <name type="scientific">Virgibacillus xinjiangensis</name>
    <dbReference type="NCBI Taxonomy" id="393090"/>
    <lineage>
        <taxon>Bacteria</taxon>
        <taxon>Bacillati</taxon>
        <taxon>Bacillota</taxon>
        <taxon>Bacilli</taxon>
        <taxon>Bacillales</taxon>
        <taxon>Bacillaceae</taxon>
        <taxon>Virgibacillus</taxon>
    </lineage>
</organism>
<keyword evidence="1" id="KW-1133">Transmembrane helix</keyword>
<dbReference type="Proteomes" id="UP001595279">
    <property type="component" value="Unassembled WGS sequence"/>
</dbReference>
<keyword evidence="1" id="KW-0812">Transmembrane</keyword>
<name>A0ABV7CS85_9BACI</name>
<feature type="transmembrane region" description="Helical" evidence="1">
    <location>
        <begin position="28"/>
        <end position="48"/>
    </location>
</feature>
<sequence>MKSCIGWVIGSFIAIFLISWWNGGEIDWEHFAIISIAGLVGTTIGFGVEKAIKDGKSK</sequence>